<organism evidence="10 11">
    <name type="scientific">Engystomops pustulosus</name>
    <name type="common">Tungara frog</name>
    <name type="synonym">Physalaemus pustulosus</name>
    <dbReference type="NCBI Taxonomy" id="76066"/>
    <lineage>
        <taxon>Eukaryota</taxon>
        <taxon>Metazoa</taxon>
        <taxon>Chordata</taxon>
        <taxon>Craniata</taxon>
        <taxon>Vertebrata</taxon>
        <taxon>Euteleostomi</taxon>
        <taxon>Amphibia</taxon>
        <taxon>Batrachia</taxon>
        <taxon>Anura</taxon>
        <taxon>Neobatrachia</taxon>
        <taxon>Hyloidea</taxon>
        <taxon>Leptodactylidae</taxon>
        <taxon>Leiuperinae</taxon>
        <taxon>Engystomops</taxon>
    </lineage>
</organism>
<dbReference type="PROSITE" id="PS00615">
    <property type="entry name" value="C_TYPE_LECTIN_1"/>
    <property type="match status" value="1"/>
</dbReference>
<evidence type="ECO:0000313" key="10">
    <source>
        <dbReference type="EMBL" id="KAG8549912.1"/>
    </source>
</evidence>
<reference evidence="10" key="1">
    <citation type="thesis" date="2020" institute="ProQuest LLC" country="789 East Eisenhower Parkway, Ann Arbor, MI, USA">
        <title>Comparative Genomics and Chromosome Evolution.</title>
        <authorList>
            <person name="Mudd A.B."/>
        </authorList>
    </citation>
    <scope>NUCLEOTIDE SEQUENCE</scope>
    <source>
        <strain evidence="10">237g6f4</strain>
        <tissue evidence="10">Blood</tissue>
    </source>
</reference>
<feature type="signal peptide" evidence="8">
    <location>
        <begin position="1"/>
        <end position="24"/>
    </location>
</feature>
<dbReference type="Pfam" id="PF00059">
    <property type="entry name" value="Lectin_C"/>
    <property type="match status" value="1"/>
</dbReference>
<feature type="region of interest" description="Disordered" evidence="7">
    <location>
        <begin position="35"/>
        <end position="95"/>
    </location>
</feature>
<dbReference type="InterPro" id="IPR018378">
    <property type="entry name" value="C-type_lectin_CS"/>
</dbReference>
<name>A0AAV6ZKK6_ENGPU</name>
<accession>A0AAV6ZKK6</accession>
<dbReference type="PANTHER" id="PTHR24024">
    <property type="entry name" value="PULMONARY SURFACTANT-ASSOCIATED PROTEIN A"/>
    <property type="match status" value="1"/>
</dbReference>
<dbReference type="InterPro" id="IPR051077">
    <property type="entry name" value="Ca-dependent_lectin"/>
</dbReference>
<keyword evidence="1 8" id="KW-0732">Signal</keyword>
<dbReference type="EMBL" id="WNYA01000119">
    <property type="protein sequence ID" value="KAG8549912.1"/>
    <property type="molecule type" value="Genomic_DNA"/>
</dbReference>
<feature type="domain" description="C-type lectin" evidence="9">
    <location>
        <begin position="138"/>
        <end position="251"/>
    </location>
</feature>
<keyword evidence="2" id="KW-0430">Lectin</keyword>
<dbReference type="InterPro" id="IPR008160">
    <property type="entry name" value="Collagen"/>
</dbReference>
<evidence type="ECO:0000256" key="3">
    <source>
        <dbReference type="ARBA" id="ARBA00022837"/>
    </source>
</evidence>
<dbReference type="PANTHER" id="PTHR24024:SF15">
    <property type="entry name" value="PULMONARY SURFACTANT-ASSOCIATED PROTEIN D"/>
    <property type="match status" value="1"/>
</dbReference>
<dbReference type="GO" id="GO:0005615">
    <property type="term" value="C:extracellular space"/>
    <property type="evidence" value="ECO:0007669"/>
    <property type="project" value="TreeGrafter"/>
</dbReference>
<dbReference type="SUPFAM" id="SSF56436">
    <property type="entry name" value="C-type lectin-like"/>
    <property type="match status" value="1"/>
</dbReference>
<feature type="coiled-coil region" evidence="6">
    <location>
        <begin position="102"/>
        <end position="129"/>
    </location>
</feature>
<dbReference type="GO" id="GO:0005581">
    <property type="term" value="C:collagen trimer"/>
    <property type="evidence" value="ECO:0007669"/>
    <property type="project" value="UniProtKB-KW"/>
</dbReference>
<evidence type="ECO:0000256" key="2">
    <source>
        <dbReference type="ARBA" id="ARBA00022734"/>
    </source>
</evidence>
<keyword evidence="11" id="KW-1185">Reference proteome</keyword>
<evidence type="ECO:0000256" key="7">
    <source>
        <dbReference type="SAM" id="MobiDB-lite"/>
    </source>
</evidence>
<evidence type="ECO:0000259" key="9">
    <source>
        <dbReference type="PROSITE" id="PS50041"/>
    </source>
</evidence>
<dbReference type="InterPro" id="IPR016187">
    <property type="entry name" value="CTDL_fold"/>
</dbReference>
<dbReference type="GO" id="GO:0030246">
    <property type="term" value="F:carbohydrate binding"/>
    <property type="evidence" value="ECO:0007669"/>
    <property type="project" value="UniProtKB-KW"/>
</dbReference>
<feature type="chain" id="PRO_5043596855" description="C-type lectin domain-containing protein" evidence="8">
    <location>
        <begin position="25"/>
        <end position="254"/>
    </location>
</feature>
<protein>
    <recommendedName>
        <fullName evidence="9">C-type lectin domain-containing protein</fullName>
    </recommendedName>
</protein>
<dbReference type="Proteomes" id="UP000824782">
    <property type="component" value="Unassembled WGS sequence"/>
</dbReference>
<gene>
    <name evidence="10" type="ORF">GDO81_018967</name>
</gene>
<comment type="caution">
    <text evidence="10">The sequence shown here is derived from an EMBL/GenBank/DDBJ whole genome shotgun (WGS) entry which is preliminary data.</text>
</comment>
<evidence type="ECO:0000256" key="8">
    <source>
        <dbReference type="SAM" id="SignalP"/>
    </source>
</evidence>
<evidence type="ECO:0000256" key="5">
    <source>
        <dbReference type="ARBA" id="ARBA00023157"/>
    </source>
</evidence>
<keyword evidence="6" id="KW-0175">Coiled coil</keyword>
<dbReference type="PROSITE" id="PS50041">
    <property type="entry name" value="C_TYPE_LECTIN_2"/>
    <property type="match status" value="1"/>
</dbReference>
<dbReference type="Pfam" id="PF01391">
    <property type="entry name" value="Collagen"/>
    <property type="match status" value="1"/>
</dbReference>
<dbReference type="SMART" id="SM00034">
    <property type="entry name" value="CLECT"/>
    <property type="match status" value="1"/>
</dbReference>
<proteinExistence type="predicted"/>
<dbReference type="GO" id="GO:0005771">
    <property type="term" value="C:multivesicular body"/>
    <property type="evidence" value="ECO:0007669"/>
    <property type="project" value="TreeGrafter"/>
</dbReference>
<feature type="compositionally biased region" description="Low complexity" evidence="7">
    <location>
        <begin position="73"/>
        <end position="83"/>
    </location>
</feature>
<keyword evidence="4" id="KW-0176">Collagen</keyword>
<dbReference type="InterPro" id="IPR016186">
    <property type="entry name" value="C-type_lectin-like/link_sf"/>
</dbReference>
<evidence type="ECO:0000256" key="4">
    <source>
        <dbReference type="ARBA" id="ARBA00023119"/>
    </source>
</evidence>
<dbReference type="InterPro" id="IPR001304">
    <property type="entry name" value="C-type_lectin-like"/>
</dbReference>
<dbReference type="AlphaFoldDB" id="A0AAV6ZKK6"/>
<sequence length="254" mass="26972">MVNMAQSISFIAVICIILFPGTRTSDTSPTCSVIQGLPGLNGRDGRDGINGFKGDPGPPGESGTPGVRGITGPPGKLGPKGNPGLPGPKGENGDISVQSATLASFQNKLSSLEARVNQLQLSISKMTKALLFARGAIAGEKTFVTSGKELTYEQSNSICQKAGGQLASPKNSEENTAVLEVAQHYGLFPFLGITDIQTEGIFRYSDGKSLAYSNWSPGEPNQWGEEDCVEMQLNGIWNDKSCKEKRLIICEFQS</sequence>
<evidence type="ECO:0000256" key="6">
    <source>
        <dbReference type="SAM" id="Coils"/>
    </source>
</evidence>
<dbReference type="Gene3D" id="3.10.100.10">
    <property type="entry name" value="Mannose-Binding Protein A, subunit A"/>
    <property type="match status" value="1"/>
</dbReference>
<evidence type="ECO:0000256" key="1">
    <source>
        <dbReference type="ARBA" id="ARBA00022729"/>
    </source>
</evidence>
<keyword evidence="3" id="KW-0106">Calcium</keyword>
<evidence type="ECO:0000313" key="11">
    <source>
        <dbReference type="Proteomes" id="UP000824782"/>
    </source>
</evidence>
<keyword evidence="5" id="KW-1015">Disulfide bond</keyword>